<protein>
    <submittedName>
        <fullName evidence="7">NTE family protein</fullName>
    </submittedName>
</protein>
<proteinExistence type="predicted"/>
<evidence type="ECO:0000313" key="8">
    <source>
        <dbReference type="Proteomes" id="UP000265443"/>
    </source>
</evidence>
<sequence length="330" mass="35846">MRLEYPIAELNQNHCTWYNFFATIQAMEGIVLALGGGGVRGSAHTALLEVLTEAKIPVAGLAGSSAGALAAALYAFGITVHHTELSEWLKDPELERLQKTGTLHQVTRLVDFVRRPYLAEGSKIRQGYRALFGDRRIEDSPIPLVIQACDFNSGELVMLRAGPVAEALAASSAVPSIFPPVQWHGRLLVDGDVAEKVPVTAAKALQAGPIVAVDVSNRVMPTEPKSALEAALQAGEASRRRLLSMALAQADLAITLAADPPIETFDYTKAELAYELGRKRAEEALPRIRQLLEKPTLSKPWWSRFAQTKPQASKGNPVAHQPKPQKQHHP</sequence>
<feature type="domain" description="PNPLA" evidence="6">
    <location>
        <begin position="32"/>
        <end position="203"/>
    </location>
</feature>
<dbReference type="PROSITE" id="PS51635">
    <property type="entry name" value="PNPLA"/>
    <property type="match status" value="1"/>
</dbReference>
<gene>
    <name evidence="7" type="ORF">Mhypo_01751</name>
</gene>
<evidence type="ECO:0000256" key="4">
    <source>
        <dbReference type="PROSITE-ProRule" id="PRU01161"/>
    </source>
</evidence>
<feature type="active site" description="Proton acceptor" evidence="4">
    <location>
        <position position="190"/>
    </location>
</feature>
<feature type="region of interest" description="Disordered" evidence="5">
    <location>
        <begin position="302"/>
        <end position="330"/>
    </location>
</feature>
<dbReference type="PANTHER" id="PTHR14226:SF29">
    <property type="entry name" value="NEUROPATHY TARGET ESTERASE SWS"/>
    <property type="match status" value="1"/>
</dbReference>
<accession>A0ABX9MP65</accession>
<evidence type="ECO:0000256" key="2">
    <source>
        <dbReference type="ARBA" id="ARBA00022963"/>
    </source>
</evidence>
<keyword evidence="2 4" id="KW-0442">Lipid degradation</keyword>
<dbReference type="InterPro" id="IPR050301">
    <property type="entry name" value="NTE"/>
</dbReference>
<evidence type="ECO:0000313" key="7">
    <source>
        <dbReference type="EMBL" id="RIH78069.1"/>
    </source>
</evidence>
<keyword evidence="8" id="KW-1185">Reference proteome</keyword>
<feature type="compositionally biased region" description="Polar residues" evidence="5">
    <location>
        <begin position="305"/>
        <end position="314"/>
    </location>
</feature>
<reference evidence="7 8" key="1">
    <citation type="submission" date="2018-08" db="EMBL/GenBank/DDBJ databases">
        <title>Meiothermus hypogaeus DSM 23238 genome sequencing project.</title>
        <authorList>
            <person name="Da Costa M.S."/>
            <person name="Albuquerque L."/>
            <person name="Raposo P."/>
            <person name="Froufe H.J.C."/>
            <person name="Barroso C.S."/>
            <person name="Egas C."/>
        </authorList>
    </citation>
    <scope>NUCLEOTIDE SEQUENCE [LARGE SCALE GENOMIC DNA]</scope>
    <source>
        <strain evidence="7 8">DSM 23238</strain>
    </source>
</reference>
<dbReference type="Pfam" id="PF01734">
    <property type="entry name" value="Patatin"/>
    <property type="match status" value="1"/>
</dbReference>
<feature type="short sequence motif" description="GXSXG" evidence="4">
    <location>
        <begin position="63"/>
        <end position="67"/>
    </location>
</feature>
<dbReference type="SUPFAM" id="SSF52151">
    <property type="entry name" value="FabD/lysophospholipase-like"/>
    <property type="match status" value="1"/>
</dbReference>
<keyword evidence="3 4" id="KW-0443">Lipid metabolism</keyword>
<dbReference type="InterPro" id="IPR016035">
    <property type="entry name" value="Acyl_Trfase/lysoPLipase"/>
</dbReference>
<comment type="caution">
    <text evidence="4">Lacks conserved residue(s) required for the propagation of feature annotation.</text>
</comment>
<organism evidence="7 8">
    <name type="scientific">Meiothermus hypogaeus</name>
    <dbReference type="NCBI Taxonomy" id="884155"/>
    <lineage>
        <taxon>Bacteria</taxon>
        <taxon>Thermotogati</taxon>
        <taxon>Deinococcota</taxon>
        <taxon>Deinococci</taxon>
        <taxon>Thermales</taxon>
        <taxon>Thermaceae</taxon>
        <taxon>Meiothermus</taxon>
    </lineage>
</organism>
<dbReference type="Gene3D" id="3.40.1090.10">
    <property type="entry name" value="Cytosolic phospholipase A2 catalytic domain"/>
    <property type="match status" value="2"/>
</dbReference>
<dbReference type="Proteomes" id="UP000265443">
    <property type="component" value="Unassembled WGS sequence"/>
</dbReference>
<feature type="active site" description="Nucleophile" evidence="4">
    <location>
        <position position="65"/>
    </location>
</feature>
<comment type="caution">
    <text evidence="7">The sequence shown here is derived from an EMBL/GenBank/DDBJ whole genome shotgun (WGS) entry which is preliminary data.</text>
</comment>
<dbReference type="InterPro" id="IPR002641">
    <property type="entry name" value="PNPLA_dom"/>
</dbReference>
<evidence type="ECO:0000256" key="5">
    <source>
        <dbReference type="SAM" id="MobiDB-lite"/>
    </source>
</evidence>
<name>A0ABX9MP65_9DEIN</name>
<evidence type="ECO:0000259" key="6">
    <source>
        <dbReference type="PROSITE" id="PS51635"/>
    </source>
</evidence>
<dbReference type="EMBL" id="QWKY01000027">
    <property type="protein sequence ID" value="RIH78069.1"/>
    <property type="molecule type" value="Genomic_DNA"/>
</dbReference>
<evidence type="ECO:0000256" key="1">
    <source>
        <dbReference type="ARBA" id="ARBA00022801"/>
    </source>
</evidence>
<dbReference type="PANTHER" id="PTHR14226">
    <property type="entry name" value="NEUROPATHY TARGET ESTERASE/SWISS CHEESE D.MELANOGASTER"/>
    <property type="match status" value="1"/>
</dbReference>
<feature type="short sequence motif" description="GXGXXG" evidence="4">
    <location>
        <begin position="36"/>
        <end position="41"/>
    </location>
</feature>
<evidence type="ECO:0000256" key="3">
    <source>
        <dbReference type="ARBA" id="ARBA00023098"/>
    </source>
</evidence>
<keyword evidence="1 4" id="KW-0378">Hydrolase</keyword>